<reference evidence="3" key="1">
    <citation type="submission" date="2016-10" db="EMBL/GenBank/DDBJ databases">
        <authorList>
            <person name="Benchimol M."/>
            <person name="Almeida L.G."/>
            <person name="Vasconcelos A.T."/>
            <person name="Perreira-Neves A."/>
            <person name="Rosa I.A."/>
            <person name="Tasca T."/>
            <person name="Bogo M.R."/>
            <person name="de Souza W."/>
        </authorList>
    </citation>
    <scope>NUCLEOTIDE SEQUENCE [LARGE SCALE GENOMIC DNA]</scope>
    <source>
        <strain evidence="3">K</strain>
    </source>
</reference>
<keyword evidence="1" id="KW-0175">Coiled coil</keyword>
<gene>
    <name evidence="3" type="ORF">TRFO_15543</name>
</gene>
<evidence type="ECO:0000256" key="2">
    <source>
        <dbReference type="SAM" id="MobiDB-lite"/>
    </source>
</evidence>
<feature type="coiled-coil region" evidence="1">
    <location>
        <begin position="73"/>
        <end position="148"/>
    </location>
</feature>
<accession>A0A1J4KRY2</accession>
<dbReference type="AlphaFoldDB" id="A0A1J4KRY2"/>
<dbReference type="SUPFAM" id="SSF57997">
    <property type="entry name" value="Tropomyosin"/>
    <property type="match status" value="1"/>
</dbReference>
<feature type="coiled-coil region" evidence="1">
    <location>
        <begin position="241"/>
        <end position="324"/>
    </location>
</feature>
<proteinExistence type="predicted"/>
<evidence type="ECO:0000313" key="4">
    <source>
        <dbReference type="Proteomes" id="UP000179807"/>
    </source>
</evidence>
<feature type="region of interest" description="Disordered" evidence="2">
    <location>
        <begin position="431"/>
        <end position="482"/>
    </location>
</feature>
<name>A0A1J4KRY2_9EUKA</name>
<comment type="caution">
    <text evidence="3">The sequence shown here is derived from an EMBL/GenBank/DDBJ whole genome shotgun (WGS) entry which is preliminary data.</text>
</comment>
<organism evidence="3 4">
    <name type="scientific">Tritrichomonas foetus</name>
    <dbReference type="NCBI Taxonomy" id="1144522"/>
    <lineage>
        <taxon>Eukaryota</taxon>
        <taxon>Metamonada</taxon>
        <taxon>Parabasalia</taxon>
        <taxon>Tritrichomonadida</taxon>
        <taxon>Tritrichomonadidae</taxon>
        <taxon>Tritrichomonas</taxon>
    </lineage>
</organism>
<feature type="region of interest" description="Disordered" evidence="2">
    <location>
        <begin position="177"/>
        <end position="201"/>
    </location>
</feature>
<dbReference type="VEuPathDB" id="TrichDB:TRFO_15543"/>
<feature type="compositionally biased region" description="Low complexity" evidence="2">
    <location>
        <begin position="431"/>
        <end position="454"/>
    </location>
</feature>
<protein>
    <submittedName>
        <fullName evidence="3">Uncharacterized protein</fullName>
    </submittedName>
</protein>
<keyword evidence="4" id="KW-1185">Reference proteome</keyword>
<feature type="coiled-coil region" evidence="1">
    <location>
        <begin position="375"/>
        <end position="409"/>
    </location>
</feature>
<dbReference type="EMBL" id="MLAK01000422">
    <property type="protein sequence ID" value="OHT14049.1"/>
    <property type="molecule type" value="Genomic_DNA"/>
</dbReference>
<evidence type="ECO:0000313" key="3">
    <source>
        <dbReference type="EMBL" id="OHT14049.1"/>
    </source>
</evidence>
<dbReference type="Proteomes" id="UP000179807">
    <property type="component" value="Unassembled WGS sequence"/>
</dbReference>
<dbReference type="RefSeq" id="XP_068367185.1">
    <property type="nucleotide sequence ID" value="XM_068498450.1"/>
</dbReference>
<evidence type="ECO:0000256" key="1">
    <source>
        <dbReference type="SAM" id="Coils"/>
    </source>
</evidence>
<sequence>MMKNERNISSSSSSDTIKHHLNNVHNIAKAGLDNSSIFTSLSETTRELLLYKEKCVNLQTQLTISNETLSLQAAEFSFQKREYELEIEQLKKIEENLRSQIYKFTTNLSDNDALINLKNEINLYKMKNDELQKKHLKWKKKAKLLLDQSSMEHSKSNDYNVLHSKYIKWKNKAKSFQSSAHENTTQSNLESNNHNNSSKVENLGTIKSHHNSFNLEIEKHHETLPESTFDSKKISFNESKICNLEEEIKKLKEENEDSLKELKNSNKKIEKIEKKYKKWKKRAKNQDFNSSQKNENIVNIEMKYSQLEKELIDQKESNKKLNQALFDNKKVHLEEKHKLESKYIKWKNKNKNSLGKNSQKVEKIKKQYKIIDSKYKKWKGKFKELKSENTKLQEKIGKEKERLKLLVEKYKKLHSRYQILHSQQNSIQNEISNSHNMNNNNNQDNSNNQDSNNNEIDDNSLKNIQKKSDSNDKNICGNEEAD</sequence>
<feature type="compositionally biased region" description="Low complexity" evidence="2">
    <location>
        <begin position="187"/>
        <end position="198"/>
    </location>
</feature>
<feature type="compositionally biased region" description="Polar residues" evidence="2">
    <location>
        <begin position="177"/>
        <end position="186"/>
    </location>
</feature>
<dbReference type="GeneID" id="94833154"/>